<reference evidence="1 2" key="1">
    <citation type="journal article" date="2011" name="Nature">
        <title>A high-resolution map of human evolutionary constraint using 29 mammals.</title>
        <authorList>
            <person name="Lindblad-Toh K."/>
            <person name="Garber M."/>
            <person name="Zuk O."/>
            <person name="Lin M.F."/>
            <person name="Parker B.J."/>
            <person name="Washietl S."/>
            <person name="Kheradpour P."/>
            <person name="Ernst J."/>
            <person name="Jordan G."/>
            <person name="Mauceli E."/>
            <person name="Ward L.D."/>
            <person name="Lowe C.B."/>
            <person name="Holloway A.K."/>
            <person name="Clamp M."/>
            <person name="Gnerre S."/>
            <person name="Alfoldi J."/>
            <person name="Beal K."/>
            <person name="Chang J."/>
            <person name="Clawson H."/>
            <person name="Cuff J."/>
            <person name="Di Palma F."/>
            <person name="Fitzgerald S."/>
            <person name="Flicek P."/>
            <person name="Guttman M."/>
            <person name="Hubisz M.J."/>
            <person name="Jaffe D.B."/>
            <person name="Jungreis I."/>
            <person name="Kent W.J."/>
            <person name="Kostka D."/>
            <person name="Lara M."/>
            <person name="Martins A.L."/>
            <person name="Massingham T."/>
            <person name="Moltke I."/>
            <person name="Raney B.J."/>
            <person name="Rasmussen M.D."/>
            <person name="Robinson J."/>
            <person name="Stark A."/>
            <person name="Vilella A.J."/>
            <person name="Wen J."/>
            <person name="Xie X."/>
            <person name="Zody M.C."/>
            <person name="Baldwin J."/>
            <person name="Bloom T."/>
            <person name="Chin C.W."/>
            <person name="Heiman D."/>
            <person name="Nicol R."/>
            <person name="Nusbaum C."/>
            <person name="Young S."/>
            <person name="Wilkinson J."/>
            <person name="Worley K.C."/>
            <person name="Kovar C.L."/>
            <person name="Muzny D.M."/>
            <person name="Gibbs R.A."/>
            <person name="Cree A."/>
            <person name="Dihn H.H."/>
            <person name="Fowler G."/>
            <person name="Jhangiani S."/>
            <person name="Joshi V."/>
            <person name="Lee S."/>
            <person name="Lewis L.R."/>
            <person name="Nazareth L.V."/>
            <person name="Okwuonu G."/>
            <person name="Santibanez J."/>
            <person name="Warren W.C."/>
            <person name="Mardis E.R."/>
            <person name="Weinstock G.M."/>
            <person name="Wilson R.K."/>
            <person name="Delehaunty K."/>
            <person name="Dooling D."/>
            <person name="Fronik C."/>
            <person name="Fulton L."/>
            <person name="Fulton B."/>
            <person name="Graves T."/>
            <person name="Minx P."/>
            <person name="Sodergren E."/>
            <person name="Birney E."/>
            <person name="Margulies E.H."/>
            <person name="Herrero J."/>
            <person name="Green E.D."/>
            <person name="Haussler D."/>
            <person name="Siepel A."/>
            <person name="Goldman N."/>
            <person name="Pollard K.S."/>
            <person name="Pedersen J.S."/>
            <person name="Lander E.S."/>
            <person name="Kellis M."/>
        </authorList>
    </citation>
    <scope>NUCLEOTIDE SEQUENCE [LARGE SCALE GENOMIC DNA]</scope>
    <source>
        <strain evidence="2">Thorbecke</strain>
    </source>
</reference>
<dbReference type="PANTHER" id="PTHR13297">
    <property type="entry name" value="TBC1 DOMAIN FAMILY MEMBER 23-RELATED"/>
    <property type="match status" value="1"/>
</dbReference>
<dbReference type="Proteomes" id="UP000001811">
    <property type="component" value="Unplaced"/>
</dbReference>
<dbReference type="Gene3D" id="1.10.10.750">
    <property type="entry name" value="Ypt/Rab-GAP domain of gyp1p, domain 1"/>
    <property type="match status" value="1"/>
</dbReference>
<accession>A0A5F9CWE9</accession>
<dbReference type="InterPro" id="IPR039755">
    <property type="entry name" value="TBC1D23"/>
</dbReference>
<dbReference type="Bgee" id="ENSOCUG00000035451">
    <property type="expression patterns" value="Expressed in blood and 11 other cell types or tissues"/>
</dbReference>
<dbReference type="GO" id="GO:0005802">
    <property type="term" value="C:trans-Golgi network"/>
    <property type="evidence" value="ECO:0007669"/>
    <property type="project" value="TreeGrafter"/>
</dbReference>
<dbReference type="STRING" id="9986.ENSOCUP00000038122"/>
<dbReference type="Ensembl" id="ENSOCUT00000038755.1">
    <property type="protein sequence ID" value="ENSOCUP00000038122.1"/>
    <property type="gene ID" value="ENSOCUG00000035451.1"/>
</dbReference>
<organism evidence="1 2">
    <name type="scientific">Oryctolagus cuniculus</name>
    <name type="common">Rabbit</name>
    <dbReference type="NCBI Taxonomy" id="9986"/>
    <lineage>
        <taxon>Eukaryota</taxon>
        <taxon>Metazoa</taxon>
        <taxon>Chordata</taxon>
        <taxon>Craniata</taxon>
        <taxon>Vertebrata</taxon>
        <taxon>Euteleostomi</taxon>
        <taxon>Mammalia</taxon>
        <taxon>Eutheria</taxon>
        <taxon>Euarchontoglires</taxon>
        <taxon>Glires</taxon>
        <taxon>Lagomorpha</taxon>
        <taxon>Leporidae</taxon>
        <taxon>Oryctolagus</taxon>
    </lineage>
</organism>
<dbReference type="SMR" id="A0A5F9CWE9"/>
<dbReference type="GeneTree" id="ENSGT00390000000191"/>
<evidence type="ECO:0000313" key="1">
    <source>
        <dbReference type="Ensembl" id="ENSOCUP00000038122.1"/>
    </source>
</evidence>
<reference evidence="1" key="2">
    <citation type="submission" date="2025-08" db="UniProtKB">
        <authorList>
            <consortium name="Ensembl"/>
        </authorList>
    </citation>
    <scope>IDENTIFICATION</scope>
    <source>
        <strain evidence="1">Thorbecke</strain>
    </source>
</reference>
<dbReference type="AlphaFoldDB" id="A0A5F9CWE9"/>
<keyword evidence="2" id="KW-1185">Reference proteome</keyword>
<evidence type="ECO:0000313" key="2">
    <source>
        <dbReference type="Proteomes" id="UP000001811"/>
    </source>
</evidence>
<dbReference type="PANTHER" id="PTHR13297:SF5">
    <property type="entry name" value="TBC1 DOMAIN FAMILY MEMBER 23"/>
    <property type="match status" value="1"/>
</dbReference>
<proteinExistence type="predicted"/>
<dbReference type="GO" id="GO:1990403">
    <property type="term" value="P:embryonic brain development"/>
    <property type="evidence" value="ECO:0007669"/>
    <property type="project" value="TreeGrafter"/>
</dbReference>
<dbReference type="InParanoid" id="A0A5F9CWE9"/>
<dbReference type="GO" id="GO:0099041">
    <property type="term" value="P:vesicle tethering to Golgi"/>
    <property type="evidence" value="ECO:0007669"/>
    <property type="project" value="TreeGrafter"/>
</dbReference>
<evidence type="ECO:0008006" key="3">
    <source>
        <dbReference type="Google" id="ProtNLM"/>
    </source>
</evidence>
<protein>
    <recommendedName>
        <fullName evidence="3">TBC1 domain family member 7</fullName>
    </recommendedName>
</protein>
<dbReference type="GO" id="GO:0005829">
    <property type="term" value="C:cytosol"/>
    <property type="evidence" value="ECO:0007669"/>
    <property type="project" value="GOC"/>
</dbReference>
<sequence length="107" mass="12227">SKISPNLLELSDFFFREKDLEEALEAGGCDLETLRNIIQGRPLPADLRTKVWKIALNVAGKGDSLASWDGILDLPEQNTIHKDCLEFIGKFNNYFILFYFFDRQSGQ</sequence>
<reference evidence="1" key="3">
    <citation type="submission" date="2025-09" db="UniProtKB">
        <authorList>
            <consortium name="Ensembl"/>
        </authorList>
    </citation>
    <scope>IDENTIFICATION</scope>
    <source>
        <strain evidence="1">Thorbecke</strain>
    </source>
</reference>
<name>A0A5F9CWE9_RABIT</name>
<dbReference type="GO" id="GO:0042147">
    <property type="term" value="P:retrograde transport, endosome to Golgi"/>
    <property type="evidence" value="ECO:0007669"/>
    <property type="project" value="InterPro"/>
</dbReference>